<keyword evidence="3" id="KW-1185">Reference proteome</keyword>
<dbReference type="VEuPathDB" id="MicrosporidiaDB:NEQG_02260"/>
<evidence type="ECO:0000256" key="1">
    <source>
        <dbReference type="SAM" id="Phobius"/>
    </source>
</evidence>
<evidence type="ECO:0000313" key="3">
    <source>
        <dbReference type="Proteomes" id="UP000002872"/>
    </source>
</evidence>
<dbReference type="AlphaFoldDB" id="I3EER6"/>
<name>I3EER6_NEMP3</name>
<dbReference type="InParanoid" id="I3EER6"/>
<dbReference type="Proteomes" id="UP000002872">
    <property type="component" value="Unassembled WGS sequence"/>
</dbReference>
<reference evidence="2" key="1">
    <citation type="submission" date="2011-01" db="EMBL/GenBank/DDBJ databases">
        <title>The Genome Sequence of Nematocida parisii strain ERTm3.</title>
        <authorList>
            <consortium name="The Broad Institute Genome Sequencing Platform"/>
            <consortium name="The Broad Institute Genome Sequencing Center for Infectious Disease"/>
            <person name="Cuomo C."/>
            <person name="Troemel E."/>
            <person name="Young S.K."/>
            <person name="Zeng Q."/>
            <person name="Gargeya S."/>
            <person name="Fitzgerald M."/>
            <person name="Haas B."/>
            <person name="Abouelleil A."/>
            <person name="Alvarado L."/>
            <person name="Arachchi H.M."/>
            <person name="Berlin A."/>
            <person name="Chapman S.B."/>
            <person name="Gearin G."/>
            <person name="Goldberg J."/>
            <person name="Griggs A."/>
            <person name="Gujja S."/>
            <person name="Hansen M."/>
            <person name="Heiman D."/>
            <person name="Howarth C."/>
            <person name="Larimer J."/>
            <person name="Lui A."/>
            <person name="MacDonald P.J.P."/>
            <person name="McCowen C."/>
            <person name="Montmayeur A."/>
            <person name="Murphy C."/>
            <person name="Neiman D."/>
            <person name="Pearson M."/>
            <person name="Priest M."/>
            <person name="Roberts A."/>
            <person name="Saif S."/>
            <person name="Shea T."/>
            <person name="Sisk P."/>
            <person name="Stolte C."/>
            <person name="Sykes S."/>
            <person name="Wortman J."/>
            <person name="Nusbaum C."/>
            <person name="Birren B."/>
        </authorList>
    </citation>
    <scope>NUCLEOTIDE SEQUENCE</scope>
    <source>
        <strain evidence="2">ERTm3</strain>
    </source>
</reference>
<accession>I3EER6</accession>
<organism evidence="2 3">
    <name type="scientific">Nematocida parisii (strain ERTm3)</name>
    <name type="common">Nematode killer fungus</name>
    <dbReference type="NCBI Taxonomy" id="935791"/>
    <lineage>
        <taxon>Eukaryota</taxon>
        <taxon>Fungi</taxon>
        <taxon>Fungi incertae sedis</taxon>
        <taxon>Microsporidia</taxon>
        <taxon>Nematocida</taxon>
    </lineage>
</organism>
<proteinExistence type="predicted"/>
<feature type="transmembrane region" description="Helical" evidence="1">
    <location>
        <begin position="121"/>
        <end position="142"/>
    </location>
</feature>
<keyword evidence="1" id="KW-1133">Transmembrane helix</keyword>
<protein>
    <submittedName>
        <fullName evidence="2">Uncharacterized protein</fullName>
    </submittedName>
</protein>
<feature type="transmembrane region" description="Helical" evidence="1">
    <location>
        <begin position="28"/>
        <end position="53"/>
    </location>
</feature>
<keyword evidence="1" id="KW-0472">Membrane</keyword>
<dbReference type="EMBL" id="GL870881">
    <property type="protein sequence ID" value="EIJ87713.1"/>
    <property type="molecule type" value="Genomic_DNA"/>
</dbReference>
<evidence type="ECO:0000313" key="2">
    <source>
        <dbReference type="EMBL" id="EIJ87713.1"/>
    </source>
</evidence>
<dbReference type="HOGENOM" id="CLU_1768595_0_0_1"/>
<keyword evidence="1" id="KW-0812">Transmembrane</keyword>
<gene>
    <name evidence="2" type="ORF">NEQG_02260</name>
</gene>
<dbReference type="OrthoDB" id="2191654at2759"/>
<sequence>MPILFIYYSAHERLGVHPKNRVKIIDPVNISLAVMLTSFYMMWSIGCLLGSYFGGYEVFMAQMSLAFENLLTMEVIIDAFQKAINFLVLAMASFQMGALGHRESLIPWGSTCASIGLMQSIAMAAMLVFLKACLAGLFYTYLVDLFH</sequence>
<feature type="transmembrane region" description="Helical" evidence="1">
    <location>
        <begin position="84"/>
        <end position="101"/>
    </location>
</feature>